<evidence type="ECO:0000256" key="1">
    <source>
        <dbReference type="SAM" id="Phobius"/>
    </source>
</evidence>
<keyword evidence="3" id="KW-1185">Reference proteome</keyword>
<dbReference type="EMBL" id="KN817518">
    <property type="protein sequence ID" value="KJA30140.1"/>
    <property type="molecule type" value="Genomic_DNA"/>
</dbReference>
<accession>A0A0D2QEY4</accession>
<proteinExistence type="predicted"/>
<keyword evidence="1" id="KW-1133">Transmembrane helix</keyword>
<organism evidence="2 3">
    <name type="scientific">Hypholoma sublateritium (strain FD-334 SS-4)</name>
    <dbReference type="NCBI Taxonomy" id="945553"/>
    <lineage>
        <taxon>Eukaryota</taxon>
        <taxon>Fungi</taxon>
        <taxon>Dikarya</taxon>
        <taxon>Basidiomycota</taxon>
        <taxon>Agaricomycotina</taxon>
        <taxon>Agaricomycetes</taxon>
        <taxon>Agaricomycetidae</taxon>
        <taxon>Agaricales</taxon>
        <taxon>Agaricineae</taxon>
        <taxon>Strophariaceae</taxon>
        <taxon>Hypholoma</taxon>
    </lineage>
</organism>
<reference evidence="3" key="1">
    <citation type="submission" date="2014-04" db="EMBL/GenBank/DDBJ databases">
        <title>Evolutionary Origins and Diversification of the Mycorrhizal Mutualists.</title>
        <authorList>
            <consortium name="DOE Joint Genome Institute"/>
            <consortium name="Mycorrhizal Genomics Consortium"/>
            <person name="Kohler A."/>
            <person name="Kuo A."/>
            <person name="Nagy L.G."/>
            <person name="Floudas D."/>
            <person name="Copeland A."/>
            <person name="Barry K.W."/>
            <person name="Cichocki N."/>
            <person name="Veneault-Fourrey C."/>
            <person name="LaButti K."/>
            <person name="Lindquist E.A."/>
            <person name="Lipzen A."/>
            <person name="Lundell T."/>
            <person name="Morin E."/>
            <person name="Murat C."/>
            <person name="Riley R."/>
            <person name="Ohm R."/>
            <person name="Sun H."/>
            <person name="Tunlid A."/>
            <person name="Henrissat B."/>
            <person name="Grigoriev I.V."/>
            <person name="Hibbett D.S."/>
            <person name="Martin F."/>
        </authorList>
    </citation>
    <scope>NUCLEOTIDE SEQUENCE [LARGE SCALE GENOMIC DNA]</scope>
    <source>
        <strain evidence="3">FD-334 SS-4</strain>
    </source>
</reference>
<dbReference type="AlphaFoldDB" id="A0A0D2QEY4"/>
<name>A0A0D2QEY4_HYPSF</name>
<dbReference type="Proteomes" id="UP000054270">
    <property type="component" value="Unassembled WGS sequence"/>
</dbReference>
<evidence type="ECO:0000313" key="3">
    <source>
        <dbReference type="Proteomes" id="UP000054270"/>
    </source>
</evidence>
<dbReference type="OrthoDB" id="10673394at2759"/>
<sequence length="137" mass="14684">MDRYPRESHPFFLVRKASLLVSLGGGAIAVNLYMTNILADSEIIDKGLDSNLELLSAQVSDEANETLKKSKECKRISFQSCSLVYPKSPSSASVSLLSELEADQTAHLPYLLAAASVRGARPESLLAGVDPGGLTFL</sequence>
<keyword evidence="1" id="KW-0812">Transmembrane</keyword>
<gene>
    <name evidence="2" type="ORF">HYPSUDRAFT_263918</name>
</gene>
<keyword evidence="1" id="KW-0472">Membrane</keyword>
<feature type="transmembrane region" description="Helical" evidence="1">
    <location>
        <begin position="12"/>
        <end position="34"/>
    </location>
</feature>
<protein>
    <submittedName>
        <fullName evidence="2">Uncharacterized protein</fullName>
    </submittedName>
</protein>
<evidence type="ECO:0000313" key="2">
    <source>
        <dbReference type="EMBL" id="KJA30140.1"/>
    </source>
</evidence>